<dbReference type="PANTHER" id="PTHR32305:SF15">
    <property type="entry name" value="PROTEIN RHSA-RELATED"/>
    <property type="match status" value="1"/>
</dbReference>
<dbReference type="Proteomes" id="UP000465601">
    <property type="component" value="Unassembled WGS sequence"/>
</dbReference>
<evidence type="ECO:0000313" key="3">
    <source>
        <dbReference type="Proteomes" id="UP000465601"/>
    </source>
</evidence>
<feature type="non-terminal residue" evidence="2">
    <location>
        <position position="1"/>
    </location>
</feature>
<comment type="caution">
    <text evidence="2">The sequence shown here is derived from an EMBL/GenBank/DDBJ whole genome shotgun (WGS) entry which is preliminary data.</text>
</comment>
<feature type="region of interest" description="Disordered" evidence="1">
    <location>
        <begin position="75"/>
        <end position="94"/>
    </location>
</feature>
<dbReference type="AlphaFoldDB" id="A0A833HL08"/>
<evidence type="ECO:0000256" key="1">
    <source>
        <dbReference type="SAM" id="MobiDB-lite"/>
    </source>
</evidence>
<sequence>GNEKNPDPNDTNVFRYSGEYFDKETGTIYLRARYYNPYIGRFISEDTYKGTINDPLSLNYYIYCAGNPINYIDPSGHKREGVTERRPHERSRQTNAYQPVGKGMSFNITVGGAEVGVEVIWYNADAFDVKNLPTYRYNEKDYKFNFDEPVVYIYSGVDLGNDLGKVIANSLEGMKNIKKGTNWAASANGYLVHVMGHKVNFKSPVDYTGPFNYGTVTAKHISGTLAFDNMAKVYTMGVGISKSPVGFGFGRNYYYLLPQHLTIEFTEKLFQLLETIEEP</sequence>
<reference evidence="2 3" key="1">
    <citation type="submission" date="2019-10" db="EMBL/GenBank/DDBJ databases">
        <title>Alkaliphilus serpentinus sp. nov. and Alkaliphilus pronyensis sp. nov., two novel anaerobic alkaliphilic species isolated from the serpentinized-hosted hydrothermal field of the Prony Bay (New Caledonia).</title>
        <authorList>
            <person name="Postec A."/>
        </authorList>
    </citation>
    <scope>NUCLEOTIDE SEQUENCE [LARGE SCALE GENOMIC DNA]</scope>
    <source>
        <strain evidence="2 3">LacT</strain>
    </source>
</reference>
<dbReference type="OrthoDB" id="9815752at2"/>
<dbReference type="NCBIfam" id="TIGR03696">
    <property type="entry name" value="Rhs_assc_core"/>
    <property type="match status" value="1"/>
</dbReference>
<evidence type="ECO:0000313" key="2">
    <source>
        <dbReference type="EMBL" id="KAB3524800.1"/>
    </source>
</evidence>
<dbReference type="InterPro" id="IPR050708">
    <property type="entry name" value="T6SS_VgrG/RHS"/>
</dbReference>
<dbReference type="PANTHER" id="PTHR32305">
    <property type="match status" value="1"/>
</dbReference>
<protein>
    <submittedName>
        <fullName evidence="2">RHS repeat-associated core domain-containing protein</fullName>
    </submittedName>
</protein>
<dbReference type="RefSeq" id="WP_151867311.1">
    <property type="nucleotide sequence ID" value="NZ_WBZB01000076.1"/>
</dbReference>
<feature type="compositionally biased region" description="Basic and acidic residues" evidence="1">
    <location>
        <begin position="75"/>
        <end position="92"/>
    </location>
</feature>
<keyword evidence="3" id="KW-1185">Reference proteome</keyword>
<dbReference type="InterPro" id="IPR022385">
    <property type="entry name" value="Rhs_assc_core"/>
</dbReference>
<name>A0A833HL08_9FIRM</name>
<organism evidence="2 3">
    <name type="scientific">Alkaliphilus serpentinus</name>
    <dbReference type="NCBI Taxonomy" id="1482731"/>
    <lineage>
        <taxon>Bacteria</taxon>
        <taxon>Bacillati</taxon>
        <taxon>Bacillota</taxon>
        <taxon>Clostridia</taxon>
        <taxon>Peptostreptococcales</taxon>
        <taxon>Natronincolaceae</taxon>
        <taxon>Alkaliphilus</taxon>
    </lineage>
</organism>
<dbReference type="Gene3D" id="2.180.10.10">
    <property type="entry name" value="RHS repeat-associated core"/>
    <property type="match status" value="1"/>
</dbReference>
<proteinExistence type="predicted"/>
<gene>
    <name evidence="2" type="ORF">F8153_15780</name>
</gene>
<dbReference type="EMBL" id="WBZB01000076">
    <property type="protein sequence ID" value="KAB3524800.1"/>
    <property type="molecule type" value="Genomic_DNA"/>
</dbReference>
<accession>A0A833HL08</accession>